<dbReference type="OrthoDB" id="3482380at2"/>
<gene>
    <name evidence="1" type="ORF">EFW17_05485</name>
</gene>
<proteinExistence type="predicted"/>
<keyword evidence="2" id="KW-1185">Reference proteome</keyword>
<comment type="caution">
    <text evidence="1">The sequence shown here is derived from an EMBL/GenBank/DDBJ whole genome shotgun (WGS) entry which is preliminary data.</text>
</comment>
<accession>A0A3N0EFK0</accession>
<sequence>MDTVTPDTDTLDRLRREYPGWRIWRSRNGTRPAGWVATNRNLGNGYAPTLYADTPGDLEVQLADSPPRWAAPFTTAGAP</sequence>
<evidence type="ECO:0000313" key="1">
    <source>
        <dbReference type="EMBL" id="RNL86632.1"/>
    </source>
</evidence>
<dbReference type="AlphaFoldDB" id="A0A3N0EFK0"/>
<reference evidence="1 2" key="1">
    <citation type="submission" date="2018-11" db="EMBL/GenBank/DDBJ databases">
        <title>The genome draft of YIM 96095.</title>
        <authorList>
            <person name="Tang S.-K."/>
            <person name="Chunyu W.-X."/>
            <person name="Feng Y.-Z."/>
        </authorList>
    </citation>
    <scope>NUCLEOTIDE SEQUENCE [LARGE SCALE GENOMIC DNA]</scope>
    <source>
        <strain evidence="1 2">YIM 96095</strain>
    </source>
</reference>
<organism evidence="1 2">
    <name type="scientific">Halostreptopolyspora alba</name>
    <dbReference type="NCBI Taxonomy" id="2487137"/>
    <lineage>
        <taxon>Bacteria</taxon>
        <taxon>Bacillati</taxon>
        <taxon>Actinomycetota</taxon>
        <taxon>Actinomycetes</taxon>
        <taxon>Streptosporangiales</taxon>
        <taxon>Nocardiopsidaceae</taxon>
        <taxon>Halostreptopolyspora</taxon>
    </lineage>
</organism>
<dbReference type="EMBL" id="RJMB01000003">
    <property type="protein sequence ID" value="RNL86632.1"/>
    <property type="molecule type" value="Genomic_DNA"/>
</dbReference>
<evidence type="ECO:0000313" key="2">
    <source>
        <dbReference type="Proteomes" id="UP000269198"/>
    </source>
</evidence>
<dbReference type="Proteomes" id="UP000269198">
    <property type="component" value="Unassembled WGS sequence"/>
</dbReference>
<protein>
    <submittedName>
        <fullName evidence="1">Uncharacterized protein</fullName>
    </submittedName>
</protein>
<name>A0A3N0EFK0_9ACTN</name>
<dbReference type="RefSeq" id="WP_123200157.1">
    <property type="nucleotide sequence ID" value="NZ_RJMB01000003.1"/>
</dbReference>